<evidence type="ECO:0008006" key="4">
    <source>
        <dbReference type="Google" id="ProtNLM"/>
    </source>
</evidence>
<organism evidence="3">
    <name type="scientific">Megaviridae environmental sample</name>
    <dbReference type="NCBI Taxonomy" id="1737588"/>
    <lineage>
        <taxon>Viruses</taxon>
        <taxon>Varidnaviria</taxon>
        <taxon>Bamfordvirae</taxon>
        <taxon>Nucleocytoviricota</taxon>
        <taxon>Megaviricetes</taxon>
        <taxon>Imitervirales</taxon>
        <taxon>Mimiviridae</taxon>
        <taxon>environmental samples</taxon>
    </lineage>
</organism>
<accession>A0A5J6VK57</accession>
<dbReference type="EMBL" id="MN448284">
    <property type="protein sequence ID" value="QFG74223.1"/>
    <property type="molecule type" value="Genomic_DNA"/>
</dbReference>
<keyword evidence="2" id="KW-1133">Transmembrane helix</keyword>
<feature type="transmembrane region" description="Helical" evidence="2">
    <location>
        <begin position="75"/>
        <end position="97"/>
    </location>
</feature>
<keyword evidence="2" id="KW-0472">Membrane</keyword>
<evidence type="ECO:0000256" key="1">
    <source>
        <dbReference type="SAM" id="MobiDB-lite"/>
    </source>
</evidence>
<feature type="compositionally biased region" description="Low complexity" evidence="1">
    <location>
        <begin position="268"/>
        <end position="288"/>
    </location>
</feature>
<reference evidence="3" key="1">
    <citation type="journal article" date="2019" name="Philos. Trans. R. Soc. Lond., B, Biol. Sci.">
        <title>Targeted metagenomic recovery of four divergent viruses reveals shared and distinctive characteristics of giant viruses of marine eukaryotes.</title>
        <authorList>
            <person name="Needham D.M."/>
            <person name="Poirier C."/>
            <person name="Hehenberger E."/>
            <person name="Jimenez V."/>
            <person name="Swalwell J.E."/>
            <person name="Santoro A.E."/>
            <person name="Worden A.Z."/>
        </authorList>
    </citation>
    <scope>NUCLEOTIDE SEQUENCE</scope>
    <source>
        <strain evidence="3">MPacV-611</strain>
    </source>
</reference>
<proteinExistence type="predicted"/>
<feature type="region of interest" description="Disordered" evidence="1">
    <location>
        <begin position="259"/>
        <end position="288"/>
    </location>
</feature>
<evidence type="ECO:0000256" key="2">
    <source>
        <dbReference type="SAM" id="Phobius"/>
    </source>
</evidence>
<dbReference type="NCBIfam" id="NF033632">
    <property type="entry name" value="SLATT_4"/>
    <property type="match status" value="1"/>
</dbReference>
<keyword evidence="2" id="KW-0812">Transmembrane</keyword>
<feature type="transmembrane region" description="Helical" evidence="2">
    <location>
        <begin position="45"/>
        <end position="63"/>
    </location>
</feature>
<protein>
    <recommendedName>
        <fullName evidence="4">SMODS and SLOG-associating 2TM effector domain-containing protein</fullName>
    </recommendedName>
</protein>
<evidence type="ECO:0000313" key="3">
    <source>
        <dbReference type="EMBL" id="QFG74223.1"/>
    </source>
</evidence>
<name>A0A5J6VK57_9VIRU</name>
<sequence length="288" mass="33685">MTIKELKRDYWKEEEELLLKAWADKAQCYQWMHSKSREVYQRKNALYTIPVIIISTITGTANFAQERFSDDVKPYANMTIGTLSILAGIITTISQFLKISEINEAHRVAAFSWGKFYRDINAELIRHPLDRTKPDEFMKYCKEEYNKLVEISPFISNKIQNSFNSKYNKNMDLVKPEINNLRPTEIFMLNDQERKDMILDVNKKFIEKQNKKNEEAELKNKRVNKFKKSFYTLHGKNPTEKEVLQNIKYIDDVVDYENSDTSNDDDTSITISSSPTDKTSPTNSTTVV</sequence>